<evidence type="ECO:0000313" key="2">
    <source>
        <dbReference type="Proteomes" id="UP000234473"/>
    </source>
</evidence>
<dbReference type="AlphaFoldDB" id="A0A2N5AA22"/>
<comment type="caution">
    <text evidence="1">The sequence shown here is derived from an EMBL/GenBank/DDBJ whole genome shotgun (WGS) entry which is preliminary data.</text>
</comment>
<evidence type="ECO:0000313" key="1">
    <source>
        <dbReference type="EMBL" id="PLP41040.1"/>
    </source>
</evidence>
<dbReference type="InterPro" id="IPR016181">
    <property type="entry name" value="Acyl_CoA_acyltransferase"/>
</dbReference>
<feature type="non-terminal residue" evidence="1">
    <location>
        <position position="80"/>
    </location>
</feature>
<protein>
    <submittedName>
        <fullName evidence="1">GNAT family N-acetyltransferase</fullName>
    </submittedName>
</protein>
<reference evidence="1 2" key="2">
    <citation type="submission" date="2018-01" db="EMBL/GenBank/DDBJ databases">
        <title>Genomic study of Klebsiella pneumoniae.</title>
        <authorList>
            <person name="Yang Y."/>
            <person name="Bicalho R."/>
        </authorList>
    </citation>
    <scope>NUCLEOTIDE SEQUENCE [LARGE SCALE GENOMIC DNA]</scope>
    <source>
        <strain evidence="1 2">A5</strain>
    </source>
</reference>
<sequence length="80" mass="9439">MLIRRARPSDAEELAILAERTFRKTFEAGNTQKDMELHCQASYSTDIQLQEILREDWITLVCEYESKLIGYAQLRWEAFP</sequence>
<name>A0A2N5AA22_KLEVA</name>
<organism evidence="1 2">
    <name type="scientific">Klebsiella variicola</name>
    <dbReference type="NCBI Taxonomy" id="244366"/>
    <lineage>
        <taxon>Bacteria</taxon>
        <taxon>Pseudomonadati</taxon>
        <taxon>Pseudomonadota</taxon>
        <taxon>Gammaproteobacteria</taxon>
        <taxon>Enterobacterales</taxon>
        <taxon>Enterobacteriaceae</taxon>
        <taxon>Klebsiella/Raoultella group</taxon>
        <taxon>Klebsiella</taxon>
        <taxon>Klebsiella pneumoniae complex</taxon>
    </lineage>
</organism>
<keyword evidence="1" id="KW-0808">Transferase</keyword>
<dbReference type="Proteomes" id="UP000234473">
    <property type="component" value="Unassembled WGS sequence"/>
</dbReference>
<dbReference type="Gene3D" id="3.40.630.30">
    <property type="match status" value="1"/>
</dbReference>
<accession>A0A2N5AA22</accession>
<gene>
    <name evidence="1" type="ORF">CWM98_25420</name>
</gene>
<dbReference type="GO" id="GO:0016740">
    <property type="term" value="F:transferase activity"/>
    <property type="evidence" value="ECO:0007669"/>
    <property type="project" value="UniProtKB-KW"/>
</dbReference>
<proteinExistence type="predicted"/>
<reference evidence="1 2" key="1">
    <citation type="submission" date="2017-11" db="EMBL/GenBank/DDBJ databases">
        <authorList>
            <person name="Han C.G."/>
        </authorList>
    </citation>
    <scope>NUCLEOTIDE SEQUENCE [LARGE SCALE GENOMIC DNA]</scope>
    <source>
        <strain evidence="1 2">A5</strain>
    </source>
</reference>
<dbReference type="SUPFAM" id="SSF55729">
    <property type="entry name" value="Acyl-CoA N-acyltransferases (Nat)"/>
    <property type="match status" value="1"/>
</dbReference>
<dbReference type="EMBL" id="PICB01001675">
    <property type="protein sequence ID" value="PLP41040.1"/>
    <property type="molecule type" value="Genomic_DNA"/>
</dbReference>